<dbReference type="NCBIfam" id="TIGR02067">
    <property type="entry name" value="his_9_HisN"/>
    <property type="match status" value="1"/>
</dbReference>
<dbReference type="PANTHER" id="PTHR43200">
    <property type="entry name" value="PHOSPHATASE"/>
    <property type="match status" value="1"/>
</dbReference>
<keyword evidence="8 12" id="KW-0460">Magnesium</keyword>
<dbReference type="InterPro" id="IPR051090">
    <property type="entry name" value="Inositol_monoP_superfamily"/>
</dbReference>
<dbReference type="Proteomes" id="UP000278222">
    <property type="component" value="Unassembled WGS sequence"/>
</dbReference>
<dbReference type="InterPro" id="IPR020583">
    <property type="entry name" value="Inositol_monoP_metal-BS"/>
</dbReference>
<protein>
    <recommendedName>
        <fullName evidence="4 11">Histidinol-phosphatase</fullName>
        <ecNumber evidence="4 11">3.1.3.15</ecNumber>
    </recommendedName>
</protein>
<evidence type="ECO:0000256" key="4">
    <source>
        <dbReference type="ARBA" id="ARBA00013085"/>
    </source>
</evidence>
<evidence type="ECO:0000256" key="10">
    <source>
        <dbReference type="ARBA" id="ARBA00049158"/>
    </source>
</evidence>
<comment type="cofactor">
    <cofactor evidence="1 12">
        <name>Mg(2+)</name>
        <dbReference type="ChEBI" id="CHEBI:18420"/>
    </cofactor>
</comment>
<dbReference type="EC" id="3.1.3.15" evidence="4 11"/>
<evidence type="ECO:0000313" key="14">
    <source>
        <dbReference type="Proteomes" id="UP000278222"/>
    </source>
</evidence>
<dbReference type="RefSeq" id="WP_123690661.1">
    <property type="nucleotide sequence ID" value="NZ_AP019700.1"/>
</dbReference>
<evidence type="ECO:0000256" key="7">
    <source>
        <dbReference type="ARBA" id="ARBA00022801"/>
    </source>
</evidence>
<dbReference type="UniPathway" id="UPA00031">
    <property type="reaction ID" value="UER00013"/>
</dbReference>
<dbReference type="EMBL" id="RJKX01000014">
    <property type="protein sequence ID" value="ROP91063.1"/>
    <property type="molecule type" value="Genomic_DNA"/>
</dbReference>
<dbReference type="AlphaFoldDB" id="A0A3N1L8P6"/>
<evidence type="ECO:0000256" key="1">
    <source>
        <dbReference type="ARBA" id="ARBA00001946"/>
    </source>
</evidence>
<dbReference type="GO" id="GO:0004401">
    <property type="term" value="F:histidinol-phosphatase activity"/>
    <property type="evidence" value="ECO:0007669"/>
    <property type="project" value="UniProtKB-UniRule"/>
</dbReference>
<reference evidence="13 14" key="1">
    <citation type="submission" date="2018-11" db="EMBL/GenBank/DDBJ databases">
        <title>Genomic Encyclopedia of Type Strains, Phase IV (KMG-IV): sequencing the most valuable type-strain genomes for metagenomic binning, comparative biology and taxonomic classification.</title>
        <authorList>
            <person name="Goeker M."/>
        </authorList>
    </citation>
    <scope>NUCLEOTIDE SEQUENCE [LARGE SCALE GENOMIC DNA]</scope>
    <source>
        <strain evidence="13 14">DSM 5900</strain>
    </source>
</reference>
<keyword evidence="6 12" id="KW-0479">Metal-binding</keyword>
<sequence length="260" mass="27607">MTAPSFPPEAIALVHRMADASGAVIRPHFRSGVAIVDKADESPVTIADRDAETAIRRLIEDAFPDHGILGEEHGAVRLDAEFVWVLDPIDGTKAFISGVPVFGTLIALLQGGRPVLGVIDQPISRERWVGAIGHGTTLNGQPVRTRACAALGRATLFATSPDMFKGDEIPAFERVRQSVKMTRWGTDCYATAMVASGHGDLIVESSLQTYDFCALVPVIEGAGGIVTDWEGQPLGLHSGHRMALAGDARTHAAALERIAG</sequence>
<feature type="binding site" evidence="12">
    <location>
        <position position="211"/>
    </location>
    <ligand>
        <name>Mg(2+)</name>
        <dbReference type="ChEBI" id="CHEBI:18420"/>
        <label>1</label>
        <note>catalytic</note>
    </ligand>
</feature>
<accession>A0A3N1L8P6</accession>
<feature type="binding site" evidence="12">
    <location>
        <position position="90"/>
    </location>
    <ligand>
        <name>Mg(2+)</name>
        <dbReference type="ChEBI" id="CHEBI:18420"/>
        <label>2</label>
    </ligand>
</feature>
<evidence type="ECO:0000256" key="6">
    <source>
        <dbReference type="ARBA" id="ARBA00022723"/>
    </source>
</evidence>
<keyword evidence="9" id="KW-0368">Histidine biosynthesis</keyword>
<feature type="binding site" evidence="12">
    <location>
        <position position="87"/>
    </location>
    <ligand>
        <name>Mg(2+)</name>
        <dbReference type="ChEBI" id="CHEBI:18420"/>
        <label>1</label>
        <note>catalytic</note>
    </ligand>
</feature>
<dbReference type="SUPFAM" id="SSF56655">
    <property type="entry name" value="Carbohydrate phosphatase"/>
    <property type="match status" value="1"/>
</dbReference>
<dbReference type="GO" id="GO:0046872">
    <property type="term" value="F:metal ion binding"/>
    <property type="evidence" value="ECO:0007669"/>
    <property type="project" value="UniProtKB-KW"/>
</dbReference>
<dbReference type="Gene3D" id="3.40.190.80">
    <property type="match status" value="1"/>
</dbReference>
<evidence type="ECO:0000313" key="13">
    <source>
        <dbReference type="EMBL" id="ROP91063.1"/>
    </source>
</evidence>
<evidence type="ECO:0000256" key="3">
    <source>
        <dbReference type="ARBA" id="ARBA00009759"/>
    </source>
</evidence>
<comment type="similarity">
    <text evidence="3">Belongs to the inositol monophosphatase superfamily.</text>
</comment>
<evidence type="ECO:0000256" key="9">
    <source>
        <dbReference type="ARBA" id="ARBA00023102"/>
    </source>
</evidence>
<comment type="catalytic activity">
    <reaction evidence="10">
        <text>L-histidinol phosphate + H2O = L-histidinol + phosphate</text>
        <dbReference type="Rhea" id="RHEA:14465"/>
        <dbReference type="ChEBI" id="CHEBI:15377"/>
        <dbReference type="ChEBI" id="CHEBI:43474"/>
        <dbReference type="ChEBI" id="CHEBI:57699"/>
        <dbReference type="ChEBI" id="CHEBI:57980"/>
        <dbReference type="EC" id="3.1.3.15"/>
    </reaction>
</comment>
<evidence type="ECO:0000256" key="5">
    <source>
        <dbReference type="ARBA" id="ARBA00022605"/>
    </source>
</evidence>
<dbReference type="InterPro" id="IPR000760">
    <property type="entry name" value="Inositol_monophosphatase-like"/>
</dbReference>
<dbReference type="InterPro" id="IPR011809">
    <property type="entry name" value="His_9_proposed"/>
</dbReference>
<feature type="binding site" evidence="12">
    <location>
        <position position="89"/>
    </location>
    <ligand>
        <name>Mg(2+)</name>
        <dbReference type="ChEBI" id="CHEBI:18420"/>
        <label>1</label>
        <note>catalytic</note>
    </ligand>
</feature>
<keyword evidence="7" id="KW-0378">Hydrolase</keyword>
<evidence type="ECO:0000256" key="11">
    <source>
        <dbReference type="NCBIfam" id="TIGR02067"/>
    </source>
</evidence>
<dbReference type="FunFam" id="3.30.540.10:FF:000030">
    <property type="entry name" value="Inositol monophosphatase"/>
    <property type="match status" value="1"/>
</dbReference>
<comment type="caution">
    <text evidence="13">The sequence shown here is derived from an EMBL/GenBank/DDBJ whole genome shotgun (WGS) entry which is preliminary data.</text>
</comment>
<keyword evidence="14" id="KW-1185">Reference proteome</keyword>
<gene>
    <name evidence="13" type="ORF">EDC65_2923</name>
</gene>
<proteinExistence type="inferred from homology"/>
<dbReference type="PRINTS" id="PR00377">
    <property type="entry name" value="IMPHPHTASES"/>
</dbReference>
<evidence type="ECO:0000256" key="2">
    <source>
        <dbReference type="ARBA" id="ARBA00004970"/>
    </source>
</evidence>
<dbReference type="Gene3D" id="3.30.540.10">
    <property type="entry name" value="Fructose-1,6-Bisphosphatase, subunit A, domain 1"/>
    <property type="match status" value="1"/>
</dbReference>
<dbReference type="Pfam" id="PF00459">
    <property type="entry name" value="Inositol_P"/>
    <property type="match status" value="1"/>
</dbReference>
<dbReference type="GO" id="GO:0000105">
    <property type="term" value="P:L-histidine biosynthetic process"/>
    <property type="evidence" value="ECO:0007669"/>
    <property type="project" value="UniProtKB-UniRule"/>
</dbReference>
<name>A0A3N1L8P6_9PROT</name>
<keyword evidence="5" id="KW-0028">Amino-acid biosynthesis</keyword>
<evidence type="ECO:0000256" key="8">
    <source>
        <dbReference type="ARBA" id="ARBA00022842"/>
    </source>
</evidence>
<feature type="binding site" evidence="12">
    <location>
        <position position="71"/>
    </location>
    <ligand>
        <name>Mg(2+)</name>
        <dbReference type="ChEBI" id="CHEBI:18420"/>
        <label>1</label>
        <note>catalytic</note>
    </ligand>
</feature>
<dbReference type="OrthoDB" id="9785695at2"/>
<dbReference type="PROSITE" id="PS00629">
    <property type="entry name" value="IMP_1"/>
    <property type="match status" value="1"/>
</dbReference>
<organism evidence="13 14">
    <name type="scientific">Stella humosa</name>
    <dbReference type="NCBI Taxonomy" id="94"/>
    <lineage>
        <taxon>Bacteria</taxon>
        <taxon>Pseudomonadati</taxon>
        <taxon>Pseudomonadota</taxon>
        <taxon>Alphaproteobacteria</taxon>
        <taxon>Rhodospirillales</taxon>
        <taxon>Stellaceae</taxon>
        <taxon>Stella</taxon>
    </lineage>
</organism>
<evidence type="ECO:0000256" key="12">
    <source>
        <dbReference type="PIRSR" id="PIRSR600760-2"/>
    </source>
</evidence>
<dbReference type="PANTHER" id="PTHR43200:SF6">
    <property type="entry name" value="3'(2'),5'-BISPHOSPHATE NUCLEOTIDASE"/>
    <property type="match status" value="1"/>
</dbReference>
<comment type="pathway">
    <text evidence="2">Amino-acid biosynthesis; L-histidine biosynthesis; L-histidine from 5-phospho-alpha-D-ribose 1-diphosphate: step 8/9.</text>
</comment>
<dbReference type="CDD" id="cd01641">
    <property type="entry name" value="Bacterial_IMPase_like_1"/>
    <property type="match status" value="1"/>
</dbReference>